<feature type="compositionally biased region" description="Polar residues" evidence="1">
    <location>
        <begin position="35"/>
        <end position="50"/>
    </location>
</feature>
<feature type="chain" id="PRO_5009941486" evidence="2">
    <location>
        <begin position="24"/>
        <end position="99"/>
    </location>
</feature>
<gene>
    <name evidence="3" type="ORF">SAMN05421666_0576</name>
</gene>
<dbReference type="Proteomes" id="UP000186019">
    <property type="component" value="Unassembled WGS sequence"/>
</dbReference>
<feature type="region of interest" description="Disordered" evidence="1">
    <location>
        <begin position="26"/>
        <end position="99"/>
    </location>
</feature>
<evidence type="ECO:0000313" key="3">
    <source>
        <dbReference type="EMBL" id="SIR92437.1"/>
    </source>
</evidence>
<proteinExistence type="predicted"/>
<keyword evidence="2" id="KW-0732">Signal</keyword>
<feature type="signal peptide" evidence="2">
    <location>
        <begin position="1"/>
        <end position="23"/>
    </location>
</feature>
<dbReference type="EMBL" id="FTNV01000001">
    <property type="protein sequence ID" value="SIR92437.1"/>
    <property type="molecule type" value="Genomic_DNA"/>
</dbReference>
<accession>A0A1N7EWQ5</accession>
<dbReference type="STRING" id="573024.SAMN05216208_1559"/>
<evidence type="ECO:0000256" key="2">
    <source>
        <dbReference type="SAM" id="SignalP"/>
    </source>
</evidence>
<keyword evidence="4" id="KW-1185">Reference proteome</keyword>
<feature type="compositionally biased region" description="Basic and acidic residues" evidence="1">
    <location>
        <begin position="66"/>
        <end position="76"/>
    </location>
</feature>
<dbReference type="RefSeq" id="WP_076530817.1">
    <property type="nucleotide sequence ID" value="NZ_FOAC01000001.1"/>
</dbReference>
<name>A0A1N7EWQ5_9RHOB</name>
<dbReference type="AlphaFoldDB" id="A0A1N7EWQ5"/>
<evidence type="ECO:0000256" key="1">
    <source>
        <dbReference type="SAM" id="MobiDB-lite"/>
    </source>
</evidence>
<reference evidence="3 4" key="1">
    <citation type="submission" date="2017-01" db="EMBL/GenBank/DDBJ databases">
        <authorList>
            <person name="Mah S.A."/>
            <person name="Swanson W.J."/>
            <person name="Moy G.W."/>
            <person name="Vacquier V.D."/>
        </authorList>
    </citation>
    <scope>NUCLEOTIDE SEQUENCE [LARGE SCALE GENOMIC DNA]</scope>
    <source>
        <strain evidence="3 4">DSM 29590</strain>
    </source>
</reference>
<protein>
    <submittedName>
        <fullName evidence="3">Uncharacterized protein</fullName>
    </submittedName>
</protein>
<organism evidence="3 4">
    <name type="scientific">Roseovarius nanhaiticus</name>
    <dbReference type="NCBI Taxonomy" id="573024"/>
    <lineage>
        <taxon>Bacteria</taxon>
        <taxon>Pseudomonadati</taxon>
        <taxon>Pseudomonadota</taxon>
        <taxon>Alphaproteobacteria</taxon>
        <taxon>Rhodobacterales</taxon>
        <taxon>Roseobacteraceae</taxon>
        <taxon>Roseovarius</taxon>
    </lineage>
</organism>
<sequence length="99" mass="10368">MKRSTIQIFALIGAISAGGAAYANQGHMSGHHQLPENTSVQNNGSFSTGDVQHLDRYSDGTLMAKPGEDTHADTVHARNTKTNADGIDGPLPPEAGADR</sequence>
<evidence type="ECO:0000313" key="4">
    <source>
        <dbReference type="Proteomes" id="UP000186019"/>
    </source>
</evidence>